<dbReference type="AlphaFoldDB" id="A0A9Q0IKU0"/>
<dbReference type="Proteomes" id="UP001148018">
    <property type="component" value="Unassembled WGS sequence"/>
</dbReference>
<name>A0A9Q0IKU0_9TELE</name>
<feature type="transmembrane region" description="Helical" evidence="1">
    <location>
        <begin position="52"/>
        <end position="75"/>
    </location>
</feature>
<gene>
    <name evidence="2" type="ORF">NHX12_030224</name>
</gene>
<organism evidence="2 3">
    <name type="scientific">Muraenolepis orangiensis</name>
    <name type="common">Patagonian moray cod</name>
    <dbReference type="NCBI Taxonomy" id="630683"/>
    <lineage>
        <taxon>Eukaryota</taxon>
        <taxon>Metazoa</taxon>
        <taxon>Chordata</taxon>
        <taxon>Craniata</taxon>
        <taxon>Vertebrata</taxon>
        <taxon>Euteleostomi</taxon>
        <taxon>Actinopterygii</taxon>
        <taxon>Neopterygii</taxon>
        <taxon>Teleostei</taxon>
        <taxon>Neoteleostei</taxon>
        <taxon>Acanthomorphata</taxon>
        <taxon>Zeiogadaria</taxon>
        <taxon>Gadariae</taxon>
        <taxon>Gadiformes</taxon>
        <taxon>Muraenolepidoidei</taxon>
        <taxon>Muraenolepididae</taxon>
        <taxon>Muraenolepis</taxon>
    </lineage>
</organism>
<comment type="caution">
    <text evidence="2">The sequence shown here is derived from an EMBL/GenBank/DDBJ whole genome shotgun (WGS) entry which is preliminary data.</text>
</comment>
<keyword evidence="1" id="KW-1133">Transmembrane helix</keyword>
<evidence type="ECO:0000256" key="1">
    <source>
        <dbReference type="SAM" id="Phobius"/>
    </source>
</evidence>
<keyword evidence="1" id="KW-0812">Transmembrane</keyword>
<evidence type="ECO:0000313" key="3">
    <source>
        <dbReference type="Proteomes" id="UP001148018"/>
    </source>
</evidence>
<protein>
    <submittedName>
        <fullName evidence="2">Uncharacterized protein</fullName>
    </submittedName>
</protein>
<proteinExistence type="predicted"/>
<sequence>MSPDRTLRLKSFDAARDSGLYVCASVVGSNLIFGKVTRLIGTAMAPLVCAPLVLWAFVGGCGLLLLALLSTIVYCTSESKP</sequence>
<dbReference type="OrthoDB" id="9906515at2759"/>
<feature type="transmembrane region" description="Helical" evidence="1">
    <location>
        <begin position="20"/>
        <end position="40"/>
    </location>
</feature>
<reference evidence="2" key="1">
    <citation type="submission" date="2022-07" db="EMBL/GenBank/DDBJ databases">
        <title>Chromosome-level genome of Muraenolepis orangiensis.</title>
        <authorList>
            <person name="Kim J."/>
        </authorList>
    </citation>
    <scope>NUCLEOTIDE SEQUENCE</scope>
    <source>
        <strain evidence="2">KU_S4_2022</strain>
        <tissue evidence="2">Muscle</tissue>
    </source>
</reference>
<keyword evidence="3" id="KW-1185">Reference proteome</keyword>
<dbReference type="EMBL" id="JANIIK010000046">
    <property type="protein sequence ID" value="KAJ3602469.1"/>
    <property type="molecule type" value="Genomic_DNA"/>
</dbReference>
<evidence type="ECO:0000313" key="2">
    <source>
        <dbReference type="EMBL" id="KAJ3602469.1"/>
    </source>
</evidence>
<keyword evidence="1" id="KW-0472">Membrane</keyword>
<accession>A0A9Q0IKU0</accession>